<reference evidence="12 13" key="1">
    <citation type="journal article" date="2018" name="BMC Genomics">
        <title>Genomic comparison of Trypanosoma conorhini and Trypanosoma rangeli to Trypanosoma cruzi strains of high and low virulence.</title>
        <authorList>
            <person name="Bradwell K.R."/>
            <person name="Koparde V.N."/>
            <person name="Matveyev A.V."/>
            <person name="Serrano M.G."/>
            <person name="Alves J.M."/>
            <person name="Parikh H."/>
            <person name="Huang B."/>
            <person name="Lee V."/>
            <person name="Espinosa-Alvarez O."/>
            <person name="Ortiz P.A."/>
            <person name="Costa-Martins A.G."/>
            <person name="Teixeira M.M."/>
            <person name="Buck G.A."/>
        </authorList>
    </citation>
    <scope>NUCLEOTIDE SEQUENCE [LARGE SCALE GENOMIC DNA]</scope>
    <source>
        <strain evidence="12 13">AM80</strain>
    </source>
</reference>
<dbReference type="Proteomes" id="UP000283634">
    <property type="component" value="Unassembled WGS sequence"/>
</dbReference>
<comment type="cofactor">
    <cofactor evidence="1 10">
        <name>thiamine diphosphate</name>
        <dbReference type="ChEBI" id="CHEBI:58937"/>
    </cofactor>
</comment>
<protein>
    <recommendedName>
        <fullName evidence="10">Pyruvate dehydrogenase E1 component subunit beta</fullName>
        <ecNumber evidence="10">1.2.4.1</ecNumber>
    </recommendedName>
</protein>
<dbReference type="NCBIfam" id="NF008854">
    <property type="entry name" value="PRK11892.1"/>
    <property type="match status" value="1"/>
</dbReference>
<evidence type="ECO:0000256" key="1">
    <source>
        <dbReference type="ARBA" id="ARBA00001964"/>
    </source>
</evidence>
<dbReference type="FunFam" id="3.40.50.920:FF:000001">
    <property type="entry name" value="Pyruvate dehydrogenase E1 beta subunit"/>
    <property type="match status" value="1"/>
</dbReference>
<comment type="catalytic activity">
    <reaction evidence="10">
        <text>N(6)-[(R)-lipoyl]-L-lysyl-[protein] + pyruvate + H(+) = N(6)-[(R)-S(8)-acetyldihydrolipoyl]-L-lysyl-[protein] + CO2</text>
        <dbReference type="Rhea" id="RHEA:19189"/>
        <dbReference type="Rhea" id="RHEA-COMP:10474"/>
        <dbReference type="Rhea" id="RHEA-COMP:10478"/>
        <dbReference type="ChEBI" id="CHEBI:15361"/>
        <dbReference type="ChEBI" id="CHEBI:15378"/>
        <dbReference type="ChEBI" id="CHEBI:16526"/>
        <dbReference type="ChEBI" id="CHEBI:83099"/>
        <dbReference type="ChEBI" id="CHEBI:83111"/>
        <dbReference type="EC" id="1.2.4.1"/>
    </reaction>
</comment>
<accession>A0A422NGI4</accession>
<dbReference type="GO" id="GO:0006086">
    <property type="term" value="P:pyruvate decarboxylation to acetyl-CoA"/>
    <property type="evidence" value="ECO:0007669"/>
    <property type="project" value="InterPro"/>
</dbReference>
<evidence type="ECO:0000256" key="5">
    <source>
        <dbReference type="ARBA" id="ARBA00022958"/>
    </source>
</evidence>
<name>A0A422NGI4_TRYRA</name>
<evidence type="ECO:0000256" key="9">
    <source>
        <dbReference type="ARBA" id="ARBA00023317"/>
    </source>
</evidence>
<dbReference type="InterPro" id="IPR009014">
    <property type="entry name" value="Transketo_C/PFOR_II"/>
</dbReference>
<keyword evidence="13" id="KW-1185">Reference proteome</keyword>
<evidence type="ECO:0000259" key="11">
    <source>
        <dbReference type="SMART" id="SM00861"/>
    </source>
</evidence>
<dbReference type="InterPro" id="IPR029061">
    <property type="entry name" value="THDP-binding"/>
</dbReference>
<comment type="function">
    <text evidence="10">The pyruvate dehydrogenase complex catalyzes the overall conversion of pyruvate to acetyl-CoA and CO2.</text>
</comment>
<keyword evidence="4" id="KW-0809">Transit peptide</keyword>
<dbReference type="RefSeq" id="XP_029238177.1">
    <property type="nucleotide sequence ID" value="XM_029381976.1"/>
</dbReference>
<proteinExistence type="predicted"/>
<dbReference type="Gene3D" id="3.40.50.970">
    <property type="match status" value="1"/>
</dbReference>
<dbReference type="PANTHER" id="PTHR11624:SF96">
    <property type="entry name" value="PYRUVATE DEHYDROGENASE E1 COMPONENT SUBUNIT BETA, MITOCHONDRIAL"/>
    <property type="match status" value="1"/>
</dbReference>
<dbReference type="SMART" id="SM00861">
    <property type="entry name" value="Transket_pyr"/>
    <property type="match status" value="1"/>
</dbReference>
<sequence length="348" mass="37712">MRRFADTAFLSAAVATRAVTTTLTIRDALNKALDEEMERNEKVFILGEEVGQYLGAYKVTKGLLDKYGTSRVIDTPITEHGFAGMAVGAALSGLRPVCEFMTMNFAMQAIDQIVNSAGKGHYMSGGQLMCPVVFRGPNGASAGVGAQHSQCFAPWYASVPGLKVFSPYSAEDARGMIKTAIRDDNPVVMLEHELMYGESFEVSEEAMGKDFLIPWGKAKIERVGKDITMIGFSRGVELCLKAADQLAKEGVEAEVVNLRSLRPLDRATIIQSIKKTGRAMTVDESFPVCNIGAEICAIVMESEAFDYLDAPMERVSCADCPTPYAKELEAASQPQVSDVLAVAHRILS</sequence>
<evidence type="ECO:0000256" key="2">
    <source>
        <dbReference type="ARBA" id="ARBA00004173"/>
    </source>
</evidence>
<keyword evidence="5" id="KW-0630">Potassium</keyword>
<gene>
    <name evidence="12" type="ORF">TraAM80_05081</name>
</gene>
<dbReference type="CDD" id="cd07036">
    <property type="entry name" value="TPP_PYR_E1-PDHc-beta_like"/>
    <property type="match status" value="1"/>
</dbReference>
<evidence type="ECO:0000256" key="7">
    <source>
        <dbReference type="ARBA" id="ARBA00023052"/>
    </source>
</evidence>
<keyword evidence="9 10" id="KW-0670">Pyruvate</keyword>
<evidence type="ECO:0000256" key="4">
    <source>
        <dbReference type="ARBA" id="ARBA00022946"/>
    </source>
</evidence>
<dbReference type="SUPFAM" id="SSF52922">
    <property type="entry name" value="TK C-terminal domain-like"/>
    <property type="match status" value="1"/>
</dbReference>
<evidence type="ECO:0000256" key="6">
    <source>
        <dbReference type="ARBA" id="ARBA00023002"/>
    </source>
</evidence>
<dbReference type="InterPro" id="IPR033248">
    <property type="entry name" value="Transketolase_C"/>
</dbReference>
<dbReference type="VEuPathDB" id="TriTrypDB:TRSC58_04750"/>
<dbReference type="Gene3D" id="3.40.50.920">
    <property type="match status" value="1"/>
</dbReference>
<dbReference type="Pfam" id="PF02780">
    <property type="entry name" value="Transketolase_C"/>
    <property type="match status" value="1"/>
</dbReference>
<dbReference type="GO" id="GO:0046872">
    <property type="term" value="F:metal ion binding"/>
    <property type="evidence" value="ECO:0007669"/>
    <property type="project" value="UniProtKB-KW"/>
</dbReference>
<dbReference type="GO" id="GO:0004739">
    <property type="term" value="F:pyruvate dehydrogenase (acetyl-transferring) activity"/>
    <property type="evidence" value="ECO:0007669"/>
    <property type="project" value="UniProtKB-UniRule"/>
</dbReference>
<dbReference type="GO" id="GO:0005739">
    <property type="term" value="C:mitochondrion"/>
    <property type="evidence" value="ECO:0007669"/>
    <property type="project" value="UniProtKB-SubCell"/>
</dbReference>
<dbReference type="PANTHER" id="PTHR11624">
    <property type="entry name" value="DEHYDROGENASE RELATED"/>
    <property type="match status" value="1"/>
</dbReference>
<keyword evidence="8" id="KW-0496">Mitochondrion</keyword>
<keyword evidence="7 10" id="KW-0786">Thiamine pyrophosphate</keyword>
<evidence type="ECO:0000256" key="3">
    <source>
        <dbReference type="ARBA" id="ARBA00022723"/>
    </source>
</evidence>
<evidence type="ECO:0000313" key="13">
    <source>
        <dbReference type="Proteomes" id="UP000283634"/>
    </source>
</evidence>
<dbReference type="InterPro" id="IPR005475">
    <property type="entry name" value="Transketolase-like_Pyr-bd"/>
</dbReference>
<evidence type="ECO:0000313" key="12">
    <source>
        <dbReference type="EMBL" id="RNF04574.1"/>
    </source>
</evidence>
<dbReference type="NCBIfam" id="NF006667">
    <property type="entry name" value="PRK09212.1"/>
    <property type="match status" value="1"/>
</dbReference>
<dbReference type="OrthoDB" id="10266385at2759"/>
<dbReference type="FunFam" id="3.40.50.970:FF:000006">
    <property type="entry name" value="Pyruvate dehydrogenase E1 component subunit beta"/>
    <property type="match status" value="1"/>
</dbReference>
<dbReference type="AlphaFoldDB" id="A0A422NGI4"/>
<comment type="subcellular location">
    <subcellularLocation>
        <location evidence="2">Mitochondrion</location>
    </subcellularLocation>
</comment>
<keyword evidence="6 10" id="KW-0560">Oxidoreductase</keyword>
<keyword evidence="3" id="KW-0479">Metal-binding</keyword>
<evidence type="ECO:0000256" key="10">
    <source>
        <dbReference type="RuleBase" id="RU364074"/>
    </source>
</evidence>
<comment type="caution">
    <text evidence="12">The sequence shown here is derived from an EMBL/GenBank/DDBJ whole genome shotgun (WGS) entry which is preliminary data.</text>
</comment>
<dbReference type="SUPFAM" id="SSF52518">
    <property type="entry name" value="Thiamin diphosphate-binding fold (THDP-binding)"/>
    <property type="match status" value="1"/>
</dbReference>
<dbReference type="EC" id="1.2.4.1" evidence="10"/>
<feature type="domain" description="Transketolase-like pyrimidine-binding" evidence="11">
    <location>
        <begin position="23"/>
        <end position="198"/>
    </location>
</feature>
<dbReference type="GeneID" id="40329014"/>
<dbReference type="InterPro" id="IPR027110">
    <property type="entry name" value="PDHB_mito-type"/>
</dbReference>
<dbReference type="Pfam" id="PF02779">
    <property type="entry name" value="Transket_pyr"/>
    <property type="match status" value="1"/>
</dbReference>
<evidence type="ECO:0000256" key="8">
    <source>
        <dbReference type="ARBA" id="ARBA00023128"/>
    </source>
</evidence>
<dbReference type="OMA" id="WYANCPG"/>
<organism evidence="12 13">
    <name type="scientific">Trypanosoma rangeli</name>
    <dbReference type="NCBI Taxonomy" id="5698"/>
    <lineage>
        <taxon>Eukaryota</taxon>
        <taxon>Discoba</taxon>
        <taxon>Euglenozoa</taxon>
        <taxon>Kinetoplastea</taxon>
        <taxon>Metakinetoplastina</taxon>
        <taxon>Trypanosomatida</taxon>
        <taxon>Trypanosomatidae</taxon>
        <taxon>Trypanosoma</taxon>
        <taxon>Herpetosoma</taxon>
    </lineage>
</organism>
<dbReference type="EMBL" id="MKGL01000159">
    <property type="protein sequence ID" value="RNF04574.1"/>
    <property type="molecule type" value="Genomic_DNA"/>
</dbReference>